<accession>A0A9Q1CW90</accession>
<protein>
    <submittedName>
        <fullName evidence="2">Uncharacterized protein</fullName>
    </submittedName>
</protein>
<name>A0A9Q1CW90_CONCO</name>
<dbReference type="EMBL" id="JAFJMO010000018">
    <property type="protein sequence ID" value="KAJ8250138.1"/>
    <property type="molecule type" value="Genomic_DNA"/>
</dbReference>
<evidence type="ECO:0000313" key="2">
    <source>
        <dbReference type="EMBL" id="KAJ8250138.1"/>
    </source>
</evidence>
<comment type="caution">
    <text evidence="2">The sequence shown here is derived from an EMBL/GenBank/DDBJ whole genome shotgun (WGS) entry which is preliminary data.</text>
</comment>
<dbReference type="Proteomes" id="UP001152803">
    <property type="component" value="Unassembled WGS sequence"/>
</dbReference>
<evidence type="ECO:0000256" key="1">
    <source>
        <dbReference type="SAM" id="MobiDB-lite"/>
    </source>
</evidence>
<evidence type="ECO:0000313" key="3">
    <source>
        <dbReference type="Proteomes" id="UP001152803"/>
    </source>
</evidence>
<dbReference type="AlphaFoldDB" id="A0A9Q1CW90"/>
<organism evidence="2 3">
    <name type="scientific">Conger conger</name>
    <name type="common">Conger eel</name>
    <name type="synonym">Muraena conger</name>
    <dbReference type="NCBI Taxonomy" id="82655"/>
    <lineage>
        <taxon>Eukaryota</taxon>
        <taxon>Metazoa</taxon>
        <taxon>Chordata</taxon>
        <taxon>Craniata</taxon>
        <taxon>Vertebrata</taxon>
        <taxon>Euteleostomi</taxon>
        <taxon>Actinopterygii</taxon>
        <taxon>Neopterygii</taxon>
        <taxon>Teleostei</taxon>
        <taxon>Anguilliformes</taxon>
        <taxon>Congridae</taxon>
        <taxon>Conger</taxon>
    </lineage>
</organism>
<reference evidence="2" key="1">
    <citation type="journal article" date="2023" name="Science">
        <title>Genome structures resolve the early diversification of teleost fishes.</title>
        <authorList>
            <person name="Parey E."/>
            <person name="Louis A."/>
            <person name="Montfort J."/>
            <person name="Bouchez O."/>
            <person name="Roques C."/>
            <person name="Iampietro C."/>
            <person name="Lluch J."/>
            <person name="Castinel A."/>
            <person name="Donnadieu C."/>
            <person name="Desvignes T."/>
            <person name="Floi Bucao C."/>
            <person name="Jouanno E."/>
            <person name="Wen M."/>
            <person name="Mejri S."/>
            <person name="Dirks R."/>
            <person name="Jansen H."/>
            <person name="Henkel C."/>
            <person name="Chen W.J."/>
            <person name="Zahm M."/>
            <person name="Cabau C."/>
            <person name="Klopp C."/>
            <person name="Thompson A.W."/>
            <person name="Robinson-Rechavi M."/>
            <person name="Braasch I."/>
            <person name="Lecointre G."/>
            <person name="Bobe J."/>
            <person name="Postlethwait J.H."/>
            <person name="Berthelot C."/>
            <person name="Roest Crollius H."/>
            <person name="Guiguen Y."/>
        </authorList>
    </citation>
    <scope>NUCLEOTIDE SEQUENCE</scope>
    <source>
        <strain evidence="2">Concon-B</strain>
    </source>
</reference>
<feature type="region of interest" description="Disordered" evidence="1">
    <location>
        <begin position="1"/>
        <end position="70"/>
    </location>
</feature>
<gene>
    <name evidence="2" type="ORF">COCON_G00220600</name>
</gene>
<proteinExistence type="predicted"/>
<sequence length="70" mass="6856">MQRGKTAGLQGMPHGPVCGTARLQSHSAGAGALAPHRSGVAHPAMPLSAQPPAPPCSAPGDPSVGHSHAH</sequence>
<keyword evidence="3" id="KW-1185">Reference proteome</keyword>